<dbReference type="InterPro" id="IPR011075">
    <property type="entry name" value="TetR_C"/>
</dbReference>
<dbReference type="AlphaFoldDB" id="A0A506Y4K8"/>
<dbReference type="PANTHER" id="PTHR30055">
    <property type="entry name" value="HTH-TYPE TRANSCRIPTIONAL REGULATOR RUTR"/>
    <property type="match status" value="1"/>
</dbReference>
<keyword evidence="7" id="KW-1185">Reference proteome</keyword>
<dbReference type="InterPro" id="IPR050109">
    <property type="entry name" value="HTH-type_TetR-like_transc_reg"/>
</dbReference>
<dbReference type="OrthoDB" id="9796019at2"/>
<dbReference type="Gene3D" id="1.10.10.60">
    <property type="entry name" value="Homeodomain-like"/>
    <property type="match status" value="1"/>
</dbReference>
<evidence type="ECO:0000313" key="7">
    <source>
        <dbReference type="Proteomes" id="UP000316252"/>
    </source>
</evidence>
<sequence>MRGASVGDGGDASTIRNVSIRAHYPVRVTAEPVETRRGGRVRSENARLAILDATASEFARRGYEHLTIEGIAAAAGVGKQTIYRWWRSKGDLVAEAVLEDRLLGERFHIPDTGDLRADLATWLGEVFGMLAGPEGEGLLRSLIAAAADNADIGRRLRERIAGEGAGSGEASVTDRLRSAVAAGELATSAPVAEIAELLVGAVILRALSRTGGDREAVSRLVAAIVG</sequence>
<dbReference type="PROSITE" id="PS50977">
    <property type="entry name" value="HTH_TETR_2"/>
    <property type="match status" value="1"/>
</dbReference>
<dbReference type="SUPFAM" id="SSF46689">
    <property type="entry name" value="Homeodomain-like"/>
    <property type="match status" value="1"/>
</dbReference>
<evidence type="ECO:0000256" key="1">
    <source>
        <dbReference type="ARBA" id="ARBA00023015"/>
    </source>
</evidence>
<dbReference type="InterPro" id="IPR001647">
    <property type="entry name" value="HTH_TetR"/>
</dbReference>
<dbReference type="Pfam" id="PF16859">
    <property type="entry name" value="TetR_C_11"/>
    <property type="match status" value="1"/>
</dbReference>
<keyword evidence="3" id="KW-0804">Transcription</keyword>
<dbReference type="EMBL" id="VHQG01000001">
    <property type="protein sequence ID" value="TPW77526.1"/>
    <property type="molecule type" value="Genomic_DNA"/>
</dbReference>
<comment type="caution">
    <text evidence="6">The sequence shown here is derived from an EMBL/GenBank/DDBJ whole genome shotgun (WGS) entry which is preliminary data.</text>
</comment>
<dbReference type="Gene3D" id="1.10.357.10">
    <property type="entry name" value="Tetracycline Repressor, domain 2"/>
    <property type="match status" value="1"/>
</dbReference>
<evidence type="ECO:0000256" key="2">
    <source>
        <dbReference type="ARBA" id="ARBA00023125"/>
    </source>
</evidence>
<feature type="domain" description="HTH tetR-type" evidence="5">
    <location>
        <begin position="44"/>
        <end position="104"/>
    </location>
</feature>
<dbReference type="SUPFAM" id="SSF48498">
    <property type="entry name" value="Tetracyclin repressor-like, C-terminal domain"/>
    <property type="match status" value="1"/>
</dbReference>
<dbReference type="GO" id="GO:0000976">
    <property type="term" value="F:transcription cis-regulatory region binding"/>
    <property type="evidence" value="ECO:0007669"/>
    <property type="project" value="TreeGrafter"/>
</dbReference>
<feature type="DNA-binding region" description="H-T-H motif" evidence="4">
    <location>
        <begin position="67"/>
        <end position="86"/>
    </location>
</feature>
<keyword evidence="1" id="KW-0805">Transcription regulation</keyword>
<accession>A0A506Y4K8</accession>
<gene>
    <name evidence="6" type="ORF">FJ657_02270</name>
</gene>
<dbReference type="PRINTS" id="PR00455">
    <property type="entry name" value="HTHTETR"/>
</dbReference>
<dbReference type="PANTHER" id="PTHR30055:SF148">
    <property type="entry name" value="TETR-FAMILY TRANSCRIPTIONAL REGULATOR"/>
    <property type="match status" value="1"/>
</dbReference>
<protein>
    <submittedName>
        <fullName evidence="6">TetR/AcrR family transcriptional regulator</fullName>
    </submittedName>
</protein>
<reference evidence="6 7" key="1">
    <citation type="submission" date="2019-06" db="EMBL/GenBank/DDBJ databases">
        <authorList>
            <person name="Li F."/>
        </authorList>
    </citation>
    <scope>NUCLEOTIDE SEQUENCE [LARGE SCALE GENOMIC DNA]</scope>
    <source>
        <strain evidence="6 7">10F1D-1</strain>
    </source>
</reference>
<evidence type="ECO:0000256" key="3">
    <source>
        <dbReference type="ARBA" id="ARBA00023163"/>
    </source>
</evidence>
<proteinExistence type="predicted"/>
<evidence type="ECO:0000256" key="4">
    <source>
        <dbReference type="PROSITE-ProRule" id="PRU00335"/>
    </source>
</evidence>
<dbReference type="InterPro" id="IPR009057">
    <property type="entry name" value="Homeodomain-like_sf"/>
</dbReference>
<organism evidence="6 7">
    <name type="scientific">Schumannella soli</name>
    <dbReference type="NCBI Taxonomy" id="2590779"/>
    <lineage>
        <taxon>Bacteria</taxon>
        <taxon>Bacillati</taxon>
        <taxon>Actinomycetota</taxon>
        <taxon>Actinomycetes</taxon>
        <taxon>Micrococcales</taxon>
        <taxon>Microbacteriaceae</taxon>
        <taxon>Schumannella</taxon>
    </lineage>
</organism>
<dbReference type="InterPro" id="IPR036271">
    <property type="entry name" value="Tet_transcr_reg_TetR-rel_C_sf"/>
</dbReference>
<dbReference type="Pfam" id="PF00440">
    <property type="entry name" value="TetR_N"/>
    <property type="match status" value="1"/>
</dbReference>
<dbReference type="GO" id="GO:0003700">
    <property type="term" value="F:DNA-binding transcription factor activity"/>
    <property type="evidence" value="ECO:0007669"/>
    <property type="project" value="TreeGrafter"/>
</dbReference>
<keyword evidence="2 4" id="KW-0238">DNA-binding</keyword>
<evidence type="ECO:0000313" key="6">
    <source>
        <dbReference type="EMBL" id="TPW77526.1"/>
    </source>
</evidence>
<name>A0A506Y4K8_9MICO</name>
<evidence type="ECO:0000259" key="5">
    <source>
        <dbReference type="PROSITE" id="PS50977"/>
    </source>
</evidence>
<dbReference type="Proteomes" id="UP000316252">
    <property type="component" value="Unassembled WGS sequence"/>
</dbReference>